<reference evidence="1" key="2">
    <citation type="journal article" date="2021" name="PeerJ">
        <title>Extensive microbial diversity within the chicken gut microbiome revealed by metagenomics and culture.</title>
        <authorList>
            <person name="Gilroy R."/>
            <person name="Ravi A."/>
            <person name="Getino M."/>
            <person name="Pursley I."/>
            <person name="Horton D.L."/>
            <person name="Alikhan N.F."/>
            <person name="Baker D."/>
            <person name="Gharbi K."/>
            <person name="Hall N."/>
            <person name="Watson M."/>
            <person name="Adriaenssens E.M."/>
            <person name="Foster-Nyarko E."/>
            <person name="Jarju S."/>
            <person name="Secka A."/>
            <person name="Antonio M."/>
            <person name="Oren A."/>
            <person name="Chaudhuri R.R."/>
            <person name="La Ragione R."/>
            <person name="Hildebrand F."/>
            <person name="Pallen M.J."/>
        </authorList>
    </citation>
    <scope>NUCLEOTIDE SEQUENCE</scope>
    <source>
        <strain evidence="1">CHK158-818</strain>
    </source>
</reference>
<name>A0A9D1M8C1_9BACT</name>
<reference evidence="1" key="1">
    <citation type="submission" date="2020-10" db="EMBL/GenBank/DDBJ databases">
        <authorList>
            <person name="Gilroy R."/>
        </authorList>
    </citation>
    <scope>NUCLEOTIDE SEQUENCE</scope>
    <source>
        <strain evidence="1">CHK158-818</strain>
    </source>
</reference>
<dbReference type="PROSITE" id="PS51257">
    <property type="entry name" value="PROKAR_LIPOPROTEIN"/>
    <property type="match status" value="1"/>
</dbReference>
<evidence type="ECO:0000313" key="1">
    <source>
        <dbReference type="EMBL" id="HIU55556.1"/>
    </source>
</evidence>
<accession>A0A9D1M8C1</accession>
<proteinExistence type="predicted"/>
<protein>
    <recommendedName>
        <fullName evidence="3">Lipoprotein</fullName>
    </recommendedName>
</protein>
<sequence length="285" mass="33698">MRKSLILFLSIPFWISCQQVKAPEEPIRPNHIVFIFDTLYQDCNTLKFPGAGESTVFGPLLSFRGKGPKPSPLMEIKKDTLTMEIFDDSLLIVDYRNNPLHTISFLVKKGDTLLVRNQKVTPFITLKNREVLPYDLNYPYYRAQRYGMEGGFLLQDFMASPFFIGRFLDKYTYEEVFQKYQDELNDEALWLDSLYRENLLSEEAYKMYEWYNRYERMDMKVHDKTTPLDTIRAMLYAYDDSIFRHDYYASYRYAHIAGPPTNIIFTVGNPNRPHKGLTIWKKPIC</sequence>
<evidence type="ECO:0008006" key="3">
    <source>
        <dbReference type="Google" id="ProtNLM"/>
    </source>
</evidence>
<dbReference type="AlphaFoldDB" id="A0A9D1M8C1"/>
<dbReference type="EMBL" id="DVNA01000157">
    <property type="protein sequence ID" value="HIU55556.1"/>
    <property type="molecule type" value="Genomic_DNA"/>
</dbReference>
<gene>
    <name evidence="1" type="ORF">IAB03_07120</name>
</gene>
<organism evidence="1 2">
    <name type="scientific">Candidatus Gallibacteroides avistercoris</name>
    <dbReference type="NCBI Taxonomy" id="2840833"/>
    <lineage>
        <taxon>Bacteria</taxon>
        <taxon>Pseudomonadati</taxon>
        <taxon>Bacteroidota</taxon>
        <taxon>Bacteroidia</taxon>
        <taxon>Bacteroidales</taxon>
        <taxon>Bacteroidaceae</taxon>
        <taxon>Bacteroidaceae incertae sedis</taxon>
        <taxon>Candidatus Gallibacteroides</taxon>
    </lineage>
</organism>
<dbReference type="Proteomes" id="UP000824112">
    <property type="component" value="Unassembled WGS sequence"/>
</dbReference>
<evidence type="ECO:0000313" key="2">
    <source>
        <dbReference type="Proteomes" id="UP000824112"/>
    </source>
</evidence>
<comment type="caution">
    <text evidence="1">The sequence shown here is derived from an EMBL/GenBank/DDBJ whole genome shotgun (WGS) entry which is preliminary data.</text>
</comment>